<proteinExistence type="predicted"/>
<organism evidence="1 2">
    <name type="scientific">Diphasiastrum complanatum</name>
    <name type="common">Issler's clubmoss</name>
    <name type="synonym">Lycopodium complanatum</name>
    <dbReference type="NCBI Taxonomy" id="34168"/>
    <lineage>
        <taxon>Eukaryota</taxon>
        <taxon>Viridiplantae</taxon>
        <taxon>Streptophyta</taxon>
        <taxon>Embryophyta</taxon>
        <taxon>Tracheophyta</taxon>
        <taxon>Lycopodiopsida</taxon>
        <taxon>Lycopodiales</taxon>
        <taxon>Lycopodiaceae</taxon>
        <taxon>Lycopodioideae</taxon>
        <taxon>Diphasiastrum</taxon>
    </lineage>
</organism>
<name>A0ACC2D6A5_DIPCM</name>
<dbReference type="Proteomes" id="UP001162992">
    <property type="component" value="Chromosome 7"/>
</dbReference>
<sequence>MPTTSRLLAIPISPAQELRPYSPSPCTLLFQGGWLPILDIPILRVIPRQRRTGVCIH</sequence>
<protein>
    <submittedName>
        <fullName evidence="1">Uncharacterized protein</fullName>
    </submittedName>
</protein>
<evidence type="ECO:0000313" key="1">
    <source>
        <dbReference type="EMBL" id="KAJ7549838.1"/>
    </source>
</evidence>
<gene>
    <name evidence="1" type="ORF">O6H91_07G071700</name>
</gene>
<reference evidence="2" key="1">
    <citation type="journal article" date="2024" name="Proc. Natl. Acad. Sci. U.S.A.">
        <title>Extraordinary preservation of gene collinearity over three hundred million years revealed in homosporous lycophytes.</title>
        <authorList>
            <person name="Li C."/>
            <person name="Wickell D."/>
            <person name="Kuo L.Y."/>
            <person name="Chen X."/>
            <person name="Nie B."/>
            <person name="Liao X."/>
            <person name="Peng D."/>
            <person name="Ji J."/>
            <person name="Jenkins J."/>
            <person name="Williams M."/>
            <person name="Shu S."/>
            <person name="Plott C."/>
            <person name="Barry K."/>
            <person name="Rajasekar S."/>
            <person name="Grimwood J."/>
            <person name="Han X."/>
            <person name="Sun S."/>
            <person name="Hou Z."/>
            <person name="He W."/>
            <person name="Dai G."/>
            <person name="Sun C."/>
            <person name="Schmutz J."/>
            <person name="Leebens-Mack J.H."/>
            <person name="Li F.W."/>
            <person name="Wang L."/>
        </authorList>
    </citation>
    <scope>NUCLEOTIDE SEQUENCE [LARGE SCALE GENOMIC DNA]</scope>
    <source>
        <strain evidence="2">cv. PW_Plant_1</strain>
    </source>
</reference>
<dbReference type="EMBL" id="CM055098">
    <property type="protein sequence ID" value="KAJ7549838.1"/>
    <property type="molecule type" value="Genomic_DNA"/>
</dbReference>
<evidence type="ECO:0000313" key="2">
    <source>
        <dbReference type="Proteomes" id="UP001162992"/>
    </source>
</evidence>
<keyword evidence="2" id="KW-1185">Reference proteome</keyword>
<accession>A0ACC2D6A5</accession>
<comment type="caution">
    <text evidence="1">The sequence shown here is derived from an EMBL/GenBank/DDBJ whole genome shotgun (WGS) entry which is preliminary data.</text>
</comment>